<comment type="caution">
    <text evidence="1">The sequence shown here is derived from an EMBL/GenBank/DDBJ whole genome shotgun (WGS) entry which is preliminary data.</text>
</comment>
<dbReference type="EMBL" id="CM042883">
    <property type="protein sequence ID" value="KAI4373696.1"/>
    <property type="molecule type" value="Genomic_DNA"/>
</dbReference>
<proteinExistence type="predicted"/>
<organism evidence="1 2">
    <name type="scientific">Melastoma candidum</name>
    <dbReference type="NCBI Taxonomy" id="119954"/>
    <lineage>
        <taxon>Eukaryota</taxon>
        <taxon>Viridiplantae</taxon>
        <taxon>Streptophyta</taxon>
        <taxon>Embryophyta</taxon>
        <taxon>Tracheophyta</taxon>
        <taxon>Spermatophyta</taxon>
        <taxon>Magnoliopsida</taxon>
        <taxon>eudicotyledons</taxon>
        <taxon>Gunneridae</taxon>
        <taxon>Pentapetalae</taxon>
        <taxon>rosids</taxon>
        <taxon>malvids</taxon>
        <taxon>Myrtales</taxon>
        <taxon>Melastomataceae</taxon>
        <taxon>Melastomatoideae</taxon>
        <taxon>Melastomateae</taxon>
        <taxon>Melastoma</taxon>
    </lineage>
</organism>
<sequence>MHELPPASSVGISRVHLDEEQNREKPLNMAGISEVSSENRQGGGGSEGKSAEDDRGGWKWAGFLLVNQGLTSLAFLGVGESLVLFLTRVLGLENAAAASKVNNWTGVVYLCSIVGAFLSDSYLGRYRTCSIFQLIFILGMVLLSVSSSLFLLSPPGCGNGKVRCAPTSKNSIAMFYISMYLIALGYGGNQPAVATFGADQFGDMDPKARTSKGIFFGYFYLMHNFGSLFSDTVLVYLENLGRWTLGFQISTCTAVIALLLFWVGTMRYRYVTPSGNPLPRVAQVLVAAVRKRDVIPANEEDLYELLGSDSAIKGSRKIRHSDKFRCLDKAATVTAADDKCPRTDAWRLCTVTQVEEAKCILKMLPVWLCSIMYSVVFTQMGSLFIIQGDAMDTRLGHFHIPAASMNTFNIFSVLVSTGIYRPLLVPLIGCLITNKNGVSELQRMGIGLMIGFMAMVSAGITEILRLRHVMPGESKSALSVLWQVPQYVLVGASEVFMYVGQLEFFNGQAPDGMKSLGCSLSMASISLGNYVSSMLVNMVTKATARDGGRSGWIPNNLNDGHLDRFFFLIAGLTGADFAVYLLCARWYKPIKIEEDSKTKIRDENQFIEL</sequence>
<accession>A0ACB9R3L6</accession>
<evidence type="ECO:0000313" key="1">
    <source>
        <dbReference type="EMBL" id="KAI4373696.1"/>
    </source>
</evidence>
<name>A0ACB9R3L6_9MYRT</name>
<evidence type="ECO:0000313" key="2">
    <source>
        <dbReference type="Proteomes" id="UP001057402"/>
    </source>
</evidence>
<gene>
    <name evidence="1" type="ORF">MLD38_011793</name>
</gene>
<reference evidence="2" key="1">
    <citation type="journal article" date="2023" name="Front. Plant Sci.">
        <title>Chromosomal-level genome assembly of Melastoma candidum provides insights into trichome evolution.</title>
        <authorList>
            <person name="Zhong Y."/>
            <person name="Wu W."/>
            <person name="Sun C."/>
            <person name="Zou P."/>
            <person name="Liu Y."/>
            <person name="Dai S."/>
            <person name="Zhou R."/>
        </authorList>
    </citation>
    <scope>NUCLEOTIDE SEQUENCE [LARGE SCALE GENOMIC DNA]</scope>
</reference>
<keyword evidence="2" id="KW-1185">Reference proteome</keyword>
<dbReference type="Proteomes" id="UP001057402">
    <property type="component" value="Chromosome 4"/>
</dbReference>
<protein>
    <submittedName>
        <fullName evidence="1">Uncharacterized protein</fullName>
    </submittedName>
</protein>